<dbReference type="InterPro" id="IPR004360">
    <property type="entry name" value="Glyas_Fos-R_dOase_dom"/>
</dbReference>
<dbReference type="RefSeq" id="WP_220193307.1">
    <property type="nucleotide sequence ID" value="NZ_BNJF01000001.1"/>
</dbReference>
<dbReference type="InterPro" id="IPR029068">
    <property type="entry name" value="Glyas_Bleomycin-R_OHBP_Dase"/>
</dbReference>
<dbReference type="Gene3D" id="3.10.180.10">
    <property type="entry name" value="2,3-Dihydroxybiphenyl 1,2-Dioxygenase, domain 1"/>
    <property type="match status" value="2"/>
</dbReference>
<dbReference type="Pfam" id="PF00903">
    <property type="entry name" value="Glyoxalase"/>
    <property type="match status" value="2"/>
</dbReference>
<evidence type="ECO:0000259" key="1">
    <source>
        <dbReference type="PROSITE" id="PS51819"/>
    </source>
</evidence>
<sequence length="323" mass="36920">MSNQQIQKVKVKRLAHVGLWTNDIQAQARFYHRVLGLDLYTHAEGSLEQHLEEEESTLFLSLNEEMHCLSIFNDTRTQPTNSRHSTTPQSPLHHLSFVVDTDAELAAMAVRLQMSGVELAFEPRDGAPDLGDSLWLTDPDGNRVEIAVAPDELYTANTSNRKTRRSLQRPYALQHVSLRTRNLEAMVEFYTESLGFDISDWLLRERAWLRCNSDHHSLVLIEGPTGIENIGFTIADGNELLLWADYLSHQQIRILWGPGRHGVGDDLFLHFPDNDGIHIELSAGLRQYFDRDVTTPPRLWHTRETALNLWGAVPSWLREEARS</sequence>
<dbReference type="CDD" id="cd06587">
    <property type="entry name" value="VOC"/>
    <property type="match status" value="1"/>
</dbReference>
<dbReference type="PANTHER" id="PTHR21366:SF14">
    <property type="entry name" value="GLYOXALASE DOMAIN-CONTAINING PROTEIN 5"/>
    <property type="match status" value="1"/>
</dbReference>
<dbReference type="PANTHER" id="PTHR21366">
    <property type="entry name" value="GLYOXALASE FAMILY PROTEIN"/>
    <property type="match status" value="1"/>
</dbReference>
<name>A0A8J3HZ92_9CHLR</name>
<dbReference type="AlphaFoldDB" id="A0A8J3HZ92"/>
<evidence type="ECO:0000313" key="2">
    <source>
        <dbReference type="EMBL" id="GHO43860.1"/>
    </source>
</evidence>
<dbReference type="SUPFAM" id="SSF54593">
    <property type="entry name" value="Glyoxalase/Bleomycin resistance protein/Dihydroxybiphenyl dioxygenase"/>
    <property type="match status" value="1"/>
</dbReference>
<dbReference type="Proteomes" id="UP000612362">
    <property type="component" value="Unassembled WGS sequence"/>
</dbReference>
<accession>A0A8J3HZ92</accession>
<proteinExistence type="predicted"/>
<feature type="domain" description="VOC" evidence="1">
    <location>
        <begin position="172"/>
        <end position="284"/>
    </location>
</feature>
<keyword evidence="3" id="KW-1185">Reference proteome</keyword>
<comment type="caution">
    <text evidence="2">The sequence shown here is derived from an EMBL/GenBank/DDBJ whole genome shotgun (WGS) entry which is preliminary data.</text>
</comment>
<dbReference type="InterPro" id="IPR037523">
    <property type="entry name" value="VOC_core"/>
</dbReference>
<evidence type="ECO:0000313" key="3">
    <source>
        <dbReference type="Proteomes" id="UP000612362"/>
    </source>
</evidence>
<protein>
    <submittedName>
        <fullName evidence="2">Oxidoreductase</fullName>
    </submittedName>
</protein>
<dbReference type="InterPro" id="IPR050383">
    <property type="entry name" value="GlyoxalaseI/FosfomycinResist"/>
</dbReference>
<dbReference type="PROSITE" id="PS51819">
    <property type="entry name" value="VOC"/>
    <property type="match status" value="2"/>
</dbReference>
<gene>
    <name evidence="2" type="ORF">KSX_20230</name>
</gene>
<dbReference type="EMBL" id="BNJF01000001">
    <property type="protein sequence ID" value="GHO43860.1"/>
    <property type="molecule type" value="Genomic_DNA"/>
</dbReference>
<reference evidence="2" key="1">
    <citation type="submission" date="2020-10" db="EMBL/GenBank/DDBJ databases">
        <title>Taxonomic study of unclassified bacteria belonging to the class Ktedonobacteria.</title>
        <authorList>
            <person name="Yabe S."/>
            <person name="Wang C.M."/>
            <person name="Zheng Y."/>
            <person name="Sakai Y."/>
            <person name="Cavaletti L."/>
            <person name="Monciardini P."/>
            <person name="Donadio S."/>
        </authorList>
    </citation>
    <scope>NUCLEOTIDE SEQUENCE</scope>
    <source>
        <strain evidence="2">SOSP1-1</strain>
    </source>
</reference>
<organism evidence="2 3">
    <name type="scientific">Ktedonospora formicarum</name>
    <dbReference type="NCBI Taxonomy" id="2778364"/>
    <lineage>
        <taxon>Bacteria</taxon>
        <taxon>Bacillati</taxon>
        <taxon>Chloroflexota</taxon>
        <taxon>Ktedonobacteria</taxon>
        <taxon>Ktedonobacterales</taxon>
        <taxon>Ktedonobacteraceae</taxon>
        <taxon>Ktedonospora</taxon>
    </lineage>
</organism>
<feature type="domain" description="VOC" evidence="1">
    <location>
        <begin position="13"/>
        <end position="149"/>
    </location>
</feature>